<keyword evidence="2" id="KW-0812">Transmembrane</keyword>
<evidence type="ECO:0000313" key="3">
    <source>
        <dbReference type="EMBL" id="SEQ94203.1"/>
    </source>
</evidence>
<keyword evidence="4" id="KW-1185">Reference proteome</keyword>
<feature type="transmembrane region" description="Helical" evidence="2">
    <location>
        <begin position="6"/>
        <end position="26"/>
    </location>
</feature>
<protein>
    <submittedName>
        <fullName evidence="3">Uncharacterized protein</fullName>
    </submittedName>
</protein>
<evidence type="ECO:0000256" key="1">
    <source>
        <dbReference type="SAM" id="MobiDB-lite"/>
    </source>
</evidence>
<feature type="compositionally biased region" description="Low complexity" evidence="1">
    <location>
        <begin position="75"/>
        <end position="88"/>
    </location>
</feature>
<proteinExistence type="predicted"/>
<keyword evidence="2" id="KW-1133">Transmembrane helix</keyword>
<organism evidence="3 4">
    <name type="scientific">Lentzea flaviverrucosa</name>
    <dbReference type="NCBI Taxonomy" id="200379"/>
    <lineage>
        <taxon>Bacteria</taxon>
        <taxon>Bacillati</taxon>
        <taxon>Actinomycetota</taxon>
        <taxon>Actinomycetes</taxon>
        <taxon>Pseudonocardiales</taxon>
        <taxon>Pseudonocardiaceae</taxon>
        <taxon>Lentzea</taxon>
    </lineage>
</organism>
<sequence>MRRSVGYLVAWAVVTAVAVGLSWFGIRWAMEPAPIAVAGVATGSAVLPMPTITSLTVPVPEPGASAGTPPPPVTPSSTRPPVVTTSSVPAPPSSTDARPPSAQSPQGEWQADGSYVHAFHLRGGDVVVRYRPQGVQALSATPSDGYSVSVEQPGGPLVVNFRNAAGRLSRLEATWDNGPTAKVIEQ</sequence>
<dbReference type="AlphaFoldDB" id="A0A1H9K5J6"/>
<reference evidence="4" key="1">
    <citation type="submission" date="2016-10" db="EMBL/GenBank/DDBJ databases">
        <authorList>
            <person name="Varghese N."/>
            <person name="Submissions S."/>
        </authorList>
    </citation>
    <scope>NUCLEOTIDE SEQUENCE [LARGE SCALE GENOMIC DNA]</scope>
    <source>
        <strain evidence="4">CGMCC 4.578</strain>
    </source>
</reference>
<name>A0A1H9K5J6_9PSEU</name>
<feature type="region of interest" description="Disordered" evidence="1">
    <location>
        <begin position="58"/>
        <end position="109"/>
    </location>
</feature>
<dbReference type="Proteomes" id="UP000199028">
    <property type="component" value="Unassembled WGS sequence"/>
</dbReference>
<keyword evidence="2" id="KW-0472">Membrane</keyword>
<evidence type="ECO:0000256" key="2">
    <source>
        <dbReference type="SAM" id="Phobius"/>
    </source>
</evidence>
<accession>A0A1H9K5J6</accession>
<dbReference type="EMBL" id="FOFT01000003">
    <property type="protein sequence ID" value="SEQ94203.1"/>
    <property type="molecule type" value="Genomic_DNA"/>
</dbReference>
<evidence type="ECO:0000313" key="4">
    <source>
        <dbReference type="Proteomes" id="UP000199028"/>
    </source>
</evidence>
<gene>
    <name evidence="3" type="ORF">SAMN05216195_103479</name>
</gene>